<feature type="compositionally biased region" description="Basic and acidic residues" evidence="1">
    <location>
        <begin position="124"/>
        <end position="134"/>
    </location>
</feature>
<evidence type="ECO:0000313" key="2">
    <source>
        <dbReference type="EMBL" id="TEB37804.1"/>
    </source>
</evidence>
<evidence type="ECO:0000313" key="3">
    <source>
        <dbReference type="Proteomes" id="UP000298030"/>
    </source>
</evidence>
<gene>
    <name evidence="2" type="ORF">FA13DRAFT_1725447</name>
</gene>
<protein>
    <submittedName>
        <fullName evidence="2">Uncharacterized protein</fullName>
    </submittedName>
</protein>
<reference evidence="2 3" key="1">
    <citation type="journal article" date="2019" name="Nat. Ecol. Evol.">
        <title>Megaphylogeny resolves global patterns of mushroom evolution.</title>
        <authorList>
            <person name="Varga T."/>
            <person name="Krizsan K."/>
            <person name="Foldi C."/>
            <person name="Dima B."/>
            <person name="Sanchez-Garcia M."/>
            <person name="Sanchez-Ramirez S."/>
            <person name="Szollosi G.J."/>
            <person name="Szarkandi J.G."/>
            <person name="Papp V."/>
            <person name="Albert L."/>
            <person name="Andreopoulos W."/>
            <person name="Angelini C."/>
            <person name="Antonin V."/>
            <person name="Barry K.W."/>
            <person name="Bougher N.L."/>
            <person name="Buchanan P."/>
            <person name="Buyck B."/>
            <person name="Bense V."/>
            <person name="Catcheside P."/>
            <person name="Chovatia M."/>
            <person name="Cooper J."/>
            <person name="Damon W."/>
            <person name="Desjardin D."/>
            <person name="Finy P."/>
            <person name="Geml J."/>
            <person name="Haridas S."/>
            <person name="Hughes K."/>
            <person name="Justo A."/>
            <person name="Karasinski D."/>
            <person name="Kautmanova I."/>
            <person name="Kiss B."/>
            <person name="Kocsube S."/>
            <person name="Kotiranta H."/>
            <person name="LaButti K.M."/>
            <person name="Lechner B.E."/>
            <person name="Liimatainen K."/>
            <person name="Lipzen A."/>
            <person name="Lukacs Z."/>
            <person name="Mihaltcheva S."/>
            <person name="Morgado L.N."/>
            <person name="Niskanen T."/>
            <person name="Noordeloos M.E."/>
            <person name="Ohm R.A."/>
            <person name="Ortiz-Santana B."/>
            <person name="Ovrebo C."/>
            <person name="Racz N."/>
            <person name="Riley R."/>
            <person name="Savchenko A."/>
            <person name="Shiryaev A."/>
            <person name="Soop K."/>
            <person name="Spirin V."/>
            <person name="Szebenyi C."/>
            <person name="Tomsovsky M."/>
            <person name="Tulloss R.E."/>
            <person name="Uehling J."/>
            <person name="Grigoriev I.V."/>
            <person name="Vagvolgyi C."/>
            <person name="Papp T."/>
            <person name="Martin F.M."/>
            <person name="Miettinen O."/>
            <person name="Hibbett D.S."/>
            <person name="Nagy L.G."/>
        </authorList>
    </citation>
    <scope>NUCLEOTIDE SEQUENCE [LARGE SCALE GENOMIC DNA]</scope>
    <source>
        <strain evidence="2 3">FP101781</strain>
    </source>
</reference>
<evidence type="ECO:0000256" key="1">
    <source>
        <dbReference type="SAM" id="MobiDB-lite"/>
    </source>
</evidence>
<comment type="caution">
    <text evidence="2">The sequence shown here is derived from an EMBL/GenBank/DDBJ whole genome shotgun (WGS) entry which is preliminary data.</text>
</comment>
<proteinExistence type="predicted"/>
<name>A0A4Y7TV41_COPMI</name>
<dbReference type="Proteomes" id="UP000298030">
    <property type="component" value="Unassembled WGS sequence"/>
</dbReference>
<dbReference type="EMBL" id="QPFP01000003">
    <property type="protein sequence ID" value="TEB37804.1"/>
    <property type="molecule type" value="Genomic_DNA"/>
</dbReference>
<organism evidence="2 3">
    <name type="scientific">Coprinellus micaceus</name>
    <name type="common">Glistening ink-cap mushroom</name>
    <name type="synonym">Coprinus micaceus</name>
    <dbReference type="NCBI Taxonomy" id="71717"/>
    <lineage>
        <taxon>Eukaryota</taxon>
        <taxon>Fungi</taxon>
        <taxon>Dikarya</taxon>
        <taxon>Basidiomycota</taxon>
        <taxon>Agaricomycotina</taxon>
        <taxon>Agaricomycetes</taxon>
        <taxon>Agaricomycetidae</taxon>
        <taxon>Agaricales</taxon>
        <taxon>Agaricineae</taxon>
        <taxon>Psathyrellaceae</taxon>
        <taxon>Coprinellus</taxon>
    </lineage>
</organism>
<dbReference type="AlphaFoldDB" id="A0A4Y7TV41"/>
<feature type="region of interest" description="Disordered" evidence="1">
    <location>
        <begin position="124"/>
        <end position="178"/>
    </location>
</feature>
<keyword evidence="3" id="KW-1185">Reference proteome</keyword>
<sequence length="178" mass="20205">MSVNTTDLAALRAEIEELKQQRQELRQLNTYREVEAAGLKDELKEAKKDKAKVEQLSRVVDTMRVRELELKGEKQKIEADMRQLVEEKGRVDRENLEMTANLKATGNTHQTAIVELKKQVKKAEEKMDRLERNSRSKAGQNARISDLESEESDVPPFGKRKATSIVGLAKSASKKSKT</sequence>
<accession>A0A4Y7TV41</accession>